<proteinExistence type="predicted"/>
<organism evidence="2 3">
    <name type="scientific">Candidatus Lokiarchaeum ossiferum</name>
    <dbReference type="NCBI Taxonomy" id="2951803"/>
    <lineage>
        <taxon>Archaea</taxon>
        <taxon>Promethearchaeati</taxon>
        <taxon>Promethearchaeota</taxon>
        <taxon>Promethearchaeia</taxon>
        <taxon>Promethearchaeales</taxon>
        <taxon>Promethearchaeaceae</taxon>
        <taxon>Candidatus Lokiarchaeum</taxon>
    </lineage>
</organism>
<keyword evidence="3" id="KW-1185">Reference proteome</keyword>
<evidence type="ECO:0000313" key="2">
    <source>
        <dbReference type="EMBL" id="UYP47233.1"/>
    </source>
</evidence>
<sequence length="135" mass="14902">MGAKELVEKWENDTFTAADVDEFLTVAAEFGNSNEDIQEELEDMGDKSYLFKVEGMDDFWLKIEGGKLSAGKGSIDSPSLTYSMKEDICVGVLSGKMDSTAVYMKGDLKIEGSLKDGANFVSLLEMLREEMEEAD</sequence>
<protein>
    <recommendedName>
        <fullName evidence="1">SCP2 domain-containing protein</fullName>
    </recommendedName>
</protein>
<accession>A0ABY6HUN1</accession>
<dbReference type="InterPro" id="IPR036527">
    <property type="entry name" value="SCP2_sterol-bd_dom_sf"/>
</dbReference>
<reference evidence="2" key="1">
    <citation type="submission" date="2022-09" db="EMBL/GenBank/DDBJ databases">
        <title>Actin cytoskeleton and complex cell architecture in an #Asgard archaeon.</title>
        <authorList>
            <person name="Ponce Toledo R.I."/>
            <person name="Schleper C."/>
            <person name="Rodrigues Oliveira T."/>
            <person name="Wollweber F."/>
            <person name="Xu J."/>
            <person name="Rittmann S."/>
            <person name="Klingl A."/>
            <person name="Pilhofer M."/>
        </authorList>
    </citation>
    <scope>NUCLEOTIDE SEQUENCE</scope>
    <source>
        <strain evidence="2">B-35</strain>
    </source>
</reference>
<dbReference type="InterPro" id="IPR003033">
    <property type="entry name" value="SCP2_sterol-bd_dom"/>
</dbReference>
<dbReference type="SUPFAM" id="SSF55718">
    <property type="entry name" value="SCP-like"/>
    <property type="match status" value="1"/>
</dbReference>
<feature type="domain" description="SCP2" evidence="1">
    <location>
        <begin position="34"/>
        <end position="124"/>
    </location>
</feature>
<gene>
    <name evidence="2" type="ORF">NEF87_003518</name>
</gene>
<dbReference type="EMBL" id="CP104013">
    <property type="protein sequence ID" value="UYP47233.1"/>
    <property type="molecule type" value="Genomic_DNA"/>
</dbReference>
<dbReference type="Pfam" id="PF02036">
    <property type="entry name" value="SCP2"/>
    <property type="match status" value="1"/>
</dbReference>
<evidence type="ECO:0000259" key="1">
    <source>
        <dbReference type="Pfam" id="PF02036"/>
    </source>
</evidence>
<dbReference type="Gene3D" id="3.30.1050.10">
    <property type="entry name" value="SCP2 sterol-binding domain"/>
    <property type="match status" value="1"/>
</dbReference>
<dbReference type="Proteomes" id="UP001208689">
    <property type="component" value="Chromosome"/>
</dbReference>
<name>A0ABY6HUN1_9ARCH</name>
<evidence type="ECO:0000313" key="3">
    <source>
        <dbReference type="Proteomes" id="UP001208689"/>
    </source>
</evidence>